<keyword evidence="2" id="KW-0472">Membrane</keyword>
<evidence type="ECO:0000256" key="3">
    <source>
        <dbReference type="SAM" id="SignalP"/>
    </source>
</evidence>
<reference evidence="4 5" key="1">
    <citation type="submission" date="2016-07" db="EMBL/GenBank/DDBJ databases">
        <title>Pervasive Adenine N6-methylation of Active Genes in Fungi.</title>
        <authorList>
            <consortium name="DOE Joint Genome Institute"/>
            <person name="Mondo S.J."/>
            <person name="Dannebaum R.O."/>
            <person name="Kuo R.C."/>
            <person name="Labutti K."/>
            <person name="Haridas S."/>
            <person name="Kuo A."/>
            <person name="Salamov A."/>
            <person name="Ahrendt S.R."/>
            <person name="Lipzen A."/>
            <person name="Sullivan W."/>
            <person name="Andreopoulos W.B."/>
            <person name="Clum A."/>
            <person name="Lindquist E."/>
            <person name="Daum C."/>
            <person name="Ramamoorthy G.K."/>
            <person name="Gryganskyi A."/>
            <person name="Culley D."/>
            <person name="Magnuson J.K."/>
            <person name="James T.Y."/>
            <person name="O'Malley M.A."/>
            <person name="Stajich J.E."/>
            <person name="Spatafora J.W."/>
            <person name="Visel A."/>
            <person name="Grigoriev I.V."/>
        </authorList>
    </citation>
    <scope>NUCLEOTIDE SEQUENCE [LARGE SCALE GENOMIC DNA]</scope>
    <source>
        <strain evidence="4 5">62-1032</strain>
    </source>
</reference>
<feature type="compositionally biased region" description="Basic and acidic residues" evidence="1">
    <location>
        <begin position="165"/>
        <end position="182"/>
    </location>
</feature>
<evidence type="ECO:0000256" key="1">
    <source>
        <dbReference type="SAM" id="MobiDB-lite"/>
    </source>
</evidence>
<name>A0A1Y2E9U2_9BASI</name>
<keyword evidence="2" id="KW-0812">Transmembrane</keyword>
<comment type="caution">
    <text evidence="4">The sequence shown here is derived from an EMBL/GenBank/DDBJ whole genome shotgun (WGS) entry which is preliminary data.</text>
</comment>
<dbReference type="InParanoid" id="A0A1Y2E9U2"/>
<feature type="region of interest" description="Disordered" evidence="1">
    <location>
        <begin position="165"/>
        <end position="216"/>
    </location>
</feature>
<proteinExistence type="predicted"/>
<evidence type="ECO:0000256" key="2">
    <source>
        <dbReference type="SAM" id="Phobius"/>
    </source>
</evidence>
<keyword evidence="5" id="KW-1185">Reference proteome</keyword>
<organism evidence="4 5">
    <name type="scientific">Leucosporidium creatinivorum</name>
    <dbReference type="NCBI Taxonomy" id="106004"/>
    <lineage>
        <taxon>Eukaryota</taxon>
        <taxon>Fungi</taxon>
        <taxon>Dikarya</taxon>
        <taxon>Basidiomycota</taxon>
        <taxon>Pucciniomycotina</taxon>
        <taxon>Microbotryomycetes</taxon>
        <taxon>Leucosporidiales</taxon>
        <taxon>Leucosporidium</taxon>
    </lineage>
</organism>
<keyword evidence="2" id="KW-1133">Transmembrane helix</keyword>
<sequence>MLQPRRARLHLTPNAVQLLLLGLAFVLLCCLTVATALLIPHPHDVSQIQDFQAVPHPLPPIAPNGNTSDPTAGGLVIIAFSTLLTFALFAFYLRLRATYLHFRRQHLHHALSQPKDDEAEIGAPPPFTPLVERFLILSPSKIHPPPRAASHSTTPAQSAIIAEAARERERVNGREASPRNRESIGSAVPAPEYGSQELEKDEVLLRGAPKAESVDA</sequence>
<feature type="signal peptide" evidence="3">
    <location>
        <begin position="1"/>
        <end position="36"/>
    </location>
</feature>
<dbReference type="EMBL" id="MCGR01000059">
    <property type="protein sequence ID" value="ORY68074.1"/>
    <property type="molecule type" value="Genomic_DNA"/>
</dbReference>
<evidence type="ECO:0000313" key="5">
    <source>
        <dbReference type="Proteomes" id="UP000193467"/>
    </source>
</evidence>
<feature type="transmembrane region" description="Helical" evidence="2">
    <location>
        <begin position="72"/>
        <end position="95"/>
    </location>
</feature>
<accession>A0A1Y2E9U2</accession>
<dbReference type="AlphaFoldDB" id="A0A1Y2E9U2"/>
<evidence type="ECO:0000313" key="4">
    <source>
        <dbReference type="EMBL" id="ORY68074.1"/>
    </source>
</evidence>
<keyword evidence="3" id="KW-0732">Signal</keyword>
<feature type="chain" id="PRO_5012417906" evidence="3">
    <location>
        <begin position="37"/>
        <end position="216"/>
    </location>
</feature>
<gene>
    <name evidence="4" type="ORF">BCR35DRAFT_334437</name>
</gene>
<protein>
    <submittedName>
        <fullName evidence="4">Uncharacterized protein</fullName>
    </submittedName>
</protein>
<dbReference type="Proteomes" id="UP000193467">
    <property type="component" value="Unassembled WGS sequence"/>
</dbReference>